<accession>A0A9W5Y470</accession>
<dbReference type="SUPFAM" id="SSF53850">
    <property type="entry name" value="Periplasmic binding protein-like II"/>
    <property type="match status" value="1"/>
</dbReference>
<evidence type="ECO:0000313" key="3">
    <source>
        <dbReference type="Proteomes" id="UP001057868"/>
    </source>
</evidence>
<keyword evidence="3" id="KW-1185">Reference proteome</keyword>
<feature type="chain" id="PRO_5040819300" evidence="1">
    <location>
        <begin position="26"/>
        <end position="451"/>
    </location>
</feature>
<dbReference type="Pfam" id="PF01547">
    <property type="entry name" value="SBP_bac_1"/>
    <property type="match status" value="1"/>
</dbReference>
<evidence type="ECO:0000313" key="2">
    <source>
        <dbReference type="EMBL" id="GKU26436.1"/>
    </source>
</evidence>
<dbReference type="Gene3D" id="3.40.190.10">
    <property type="entry name" value="Periplasmic binding protein-like II"/>
    <property type="match status" value="2"/>
</dbReference>
<dbReference type="PANTHER" id="PTHR43649">
    <property type="entry name" value="ARABINOSE-BINDING PROTEIN-RELATED"/>
    <property type="match status" value="1"/>
</dbReference>
<dbReference type="InterPro" id="IPR006059">
    <property type="entry name" value="SBP"/>
</dbReference>
<sequence length="451" mass="48555">MKKKLISAVLVSMMAVSLFGCGSKAGDTSKTADSSTKGNVNLNVWIMPNSGTPDKDFMEVIKPFLDKNPNIKVTPTVLDWGSAWTKITAAATSGQAPDITQLGNTWVSAVSAMGALEDLTPSYKDFGGDEAFVKATLSTTGIEGKSERYAVPWFVDTRAIYYRKDACEKAGVDPTKDFNTWDSFKAALKKLNGVEVNGKKMAALGMPGKNDWNVVHNFSWWIWGAGGEYIKDGKAAINSPESVQGINYYASLAAEGLMPKAALEKNSSEVEALFNSGEYATIFSGAYLAQTIKTEFAKDSAKSLDPKKVGVAIIPEGPKGRYAFFGGSDLAIFKSSKNKPEATKLLAYLSSADAQVAYAKKHGNLPTNAKSFDDKFVTDDPLLSVFKQQLQYGKSYPSIPGWAPSESLLQKGLSNVWDNVMGVNGAYDPAKNQKELDAAANDVNAVLSQQQ</sequence>
<dbReference type="CDD" id="cd14747">
    <property type="entry name" value="PBP2_MalE"/>
    <property type="match status" value="1"/>
</dbReference>
<dbReference type="InterPro" id="IPR050490">
    <property type="entry name" value="Bact_solute-bd_prot1"/>
</dbReference>
<organism evidence="2 3">
    <name type="scientific">Clostridium folliculivorans</name>
    <dbReference type="NCBI Taxonomy" id="2886038"/>
    <lineage>
        <taxon>Bacteria</taxon>
        <taxon>Bacillati</taxon>
        <taxon>Bacillota</taxon>
        <taxon>Clostridia</taxon>
        <taxon>Eubacteriales</taxon>
        <taxon>Clostridiaceae</taxon>
        <taxon>Clostridium</taxon>
    </lineage>
</organism>
<protein>
    <submittedName>
        <fullName evidence="2">Sugar ABC transporter substrate-binding protein</fullName>
    </submittedName>
</protein>
<gene>
    <name evidence="2" type="ORF">CFOLD11_32630</name>
</gene>
<dbReference type="EMBL" id="BQXY01000005">
    <property type="protein sequence ID" value="GKU26436.1"/>
    <property type="molecule type" value="Genomic_DNA"/>
</dbReference>
<comment type="caution">
    <text evidence="2">The sequence shown here is derived from an EMBL/GenBank/DDBJ whole genome shotgun (WGS) entry which is preliminary data.</text>
</comment>
<dbReference type="PROSITE" id="PS51257">
    <property type="entry name" value="PROKAR_LIPOPROTEIN"/>
    <property type="match status" value="1"/>
</dbReference>
<dbReference type="AlphaFoldDB" id="A0A9W5Y470"/>
<dbReference type="RefSeq" id="WP_261853334.1">
    <property type="nucleotide sequence ID" value="NZ_BQXY01000005.1"/>
</dbReference>
<reference evidence="2" key="1">
    <citation type="journal article" date="2023" name="Int. J. Syst. Evol. Microbiol.">
        <title>&lt;i&gt;Clostridium folliculivorans&lt;/i&gt; sp. nov., isolated from soil samples of an organic paddy in Japan.</title>
        <authorList>
            <person name="Tazawa J."/>
            <person name="Kobayashi H."/>
            <person name="Tanizawa Y."/>
            <person name="Uchino A."/>
            <person name="Tanaka F."/>
            <person name="Urashima Y."/>
            <person name="Miura S."/>
            <person name="Sakamoto M."/>
            <person name="Ohkuma M."/>
            <person name="Tohno M."/>
        </authorList>
    </citation>
    <scope>NUCLEOTIDE SEQUENCE</scope>
    <source>
        <strain evidence="2">D1-1</strain>
    </source>
</reference>
<evidence type="ECO:0000256" key="1">
    <source>
        <dbReference type="SAM" id="SignalP"/>
    </source>
</evidence>
<proteinExistence type="predicted"/>
<name>A0A9W5Y470_9CLOT</name>
<dbReference type="PANTHER" id="PTHR43649:SF12">
    <property type="entry name" value="DIACETYLCHITOBIOSE BINDING PROTEIN DASA"/>
    <property type="match status" value="1"/>
</dbReference>
<feature type="signal peptide" evidence="1">
    <location>
        <begin position="1"/>
        <end position="25"/>
    </location>
</feature>
<keyword evidence="1" id="KW-0732">Signal</keyword>
<dbReference type="Proteomes" id="UP001057868">
    <property type="component" value="Unassembled WGS sequence"/>
</dbReference>